<dbReference type="Proteomes" id="UP000499080">
    <property type="component" value="Unassembled WGS sequence"/>
</dbReference>
<accession>A0A4Y2EHF5</accession>
<dbReference type="PROSITE" id="PS00086">
    <property type="entry name" value="CYTOCHROME_P450"/>
    <property type="match status" value="1"/>
</dbReference>
<feature type="binding site" description="axial binding residue" evidence="13">
    <location>
        <position position="179"/>
    </location>
    <ligand>
        <name>heme</name>
        <dbReference type="ChEBI" id="CHEBI:30413"/>
    </ligand>
    <ligandPart>
        <name>Fe</name>
        <dbReference type="ChEBI" id="CHEBI:18248"/>
    </ligandPart>
</feature>
<evidence type="ECO:0000256" key="11">
    <source>
        <dbReference type="ARBA" id="ARBA00023033"/>
    </source>
</evidence>
<evidence type="ECO:0000256" key="12">
    <source>
        <dbReference type="ARBA" id="ARBA00023136"/>
    </source>
</evidence>
<dbReference type="GO" id="GO:0005506">
    <property type="term" value="F:iron ion binding"/>
    <property type="evidence" value="ECO:0007669"/>
    <property type="project" value="InterPro"/>
</dbReference>
<comment type="similarity">
    <text evidence="4 14">Belongs to the cytochrome P450 family.</text>
</comment>
<comment type="subcellular location">
    <subcellularLocation>
        <location evidence="3">Endoplasmic reticulum membrane</location>
        <topology evidence="3">Peripheral membrane protein</topology>
    </subcellularLocation>
    <subcellularLocation>
        <location evidence="2">Microsome membrane</location>
        <topology evidence="2">Peripheral membrane protein</topology>
    </subcellularLocation>
</comment>
<evidence type="ECO:0000313" key="16">
    <source>
        <dbReference type="Proteomes" id="UP000499080"/>
    </source>
</evidence>
<evidence type="ECO:0000256" key="8">
    <source>
        <dbReference type="ARBA" id="ARBA00022848"/>
    </source>
</evidence>
<dbReference type="InterPro" id="IPR036396">
    <property type="entry name" value="Cyt_P450_sf"/>
</dbReference>
<keyword evidence="10 13" id="KW-0408">Iron</keyword>
<keyword evidence="7" id="KW-0256">Endoplasmic reticulum</keyword>
<evidence type="ECO:0000256" key="7">
    <source>
        <dbReference type="ARBA" id="ARBA00022824"/>
    </source>
</evidence>
<evidence type="ECO:0000256" key="6">
    <source>
        <dbReference type="ARBA" id="ARBA00022723"/>
    </source>
</evidence>
<dbReference type="InterPro" id="IPR001128">
    <property type="entry name" value="Cyt_P450"/>
</dbReference>
<dbReference type="GO" id="GO:0016705">
    <property type="term" value="F:oxidoreductase activity, acting on paired donors, with incorporation or reduction of molecular oxygen"/>
    <property type="evidence" value="ECO:0007669"/>
    <property type="project" value="InterPro"/>
</dbReference>
<keyword evidence="6 13" id="KW-0479">Metal-binding</keyword>
<dbReference type="InterPro" id="IPR050476">
    <property type="entry name" value="Insect_CytP450_Detox"/>
</dbReference>
<dbReference type="PANTHER" id="PTHR24292">
    <property type="entry name" value="CYTOCHROME P450"/>
    <property type="match status" value="1"/>
</dbReference>
<protein>
    <submittedName>
        <fullName evidence="15">Cytochrome P450 3A13</fullName>
    </submittedName>
</protein>
<sequence>MKIRRGPHLTSFESRLSHATGKDLSLNELVAQCIIFFLGGYETAASTLSFTTYMLALHPDVQEKVHSDLIKVLKERNGELTYDALQSVKYLDHAISESMRLFPPAIKLERQASADYELGETGIIISKGTVVSVPVYAMQRDPQFFPNPEMFDPDRWTTEERINREQYLFLPFGAGPRNCVGMRFALTEVKICLAYMILNFKISRCPQTKVPLEFNLGMQGVLQPKGIAVAMETRKDNPLLK</sequence>
<dbReference type="Pfam" id="PF00067">
    <property type="entry name" value="p450"/>
    <property type="match status" value="1"/>
</dbReference>
<evidence type="ECO:0000313" key="15">
    <source>
        <dbReference type="EMBL" id="GBM27679.1"/>
    </source>
</evidence>
<evidence type="ECO:0000256" key="3">
    <source>
        <dbReference type="ARBA" id="ARBA00004406"/>
    </source>
</evidence>
<dbReference type="InterPro" id="IPR017972">
    <property type="entry name" value="Cyt_P450_CS"/>
</dbReference>
<keyword evidence="12" id="KW-0472">Membrane</keyword>
<dbReference type="GO" id="GO:0005789">
    <property type="term" value="C:endoplasmic reticulum membrane"/>
    <property type="evidence" value="ECO:0007669"/>
    <property type="project" value="UniProtKB-SubCell"/>
</dbReference>
<dbReference type="AlphaFoldDB" id="A0A4Y2EHF5"/>
<evidence type="ECO:0000256" key="14">
    <source>
        <dbReference type="RuleBase" id="RU000461"/>
    </source>
</evidence>
<gene>
    <name evidence="15" type="primary">Cyp3a13_3</name>
    <name evidence="15" type="ORF">AVEN_95343_1</name>
</gene>
<dbReference type="GO" id="GO:0020037">
    <property type="term" value="F:heme binding"/>
    <property type="evidence" value="ECO:0007669"/>
    <property type="project" value="InterPro"/>
</dbReference>
<evidence type="ECO:0000256" key="5">
    <source>
        <dbReference type="ARBA" id="ARBA00022617"/>
    </source>
</evidence>
<comment type="cofactor">
    <cofactor evidence="1 13">
        <name>heme</name>
        <dbReference type="ChEBI" id="CHEBI:30413"/>
    </cofactor>
</comment>
<keyword evidence="9 14" id="KW-0560">Oxidoreductase</keyword>
<evidence type="ECO:0000256" key="10">
    <source>
        <dbReference type="ARBA" id="ARBA00023004"/>
    </source>
</evidence>
<dbReference type="InterPro" id="IPR002401">
    <property type="entry name" value="Cyt_P450_E_grp-I"/>
</dbReference>
<evidence type="ECO:0000256" key="4">
    <source>
        <dbReference type="ARBA" id="ARBA00010617"/>
    </source>
</evidence>
<organism evidence="15 16">
    <name type="scientific">Araneus ventricosus</name>
    <name type="common">Orbweaver spider</name>
    <name type="synonym">Epeira ventricosa</name>
    <dbReference type="NCBI Taxonomy" id="182803"/>
    <lineage>
        <taxon>Eukaryota</taxon>
        <taxon>Metazoa</taxon>
        <taxon>Ecdysozoa</taxon>
        <taxon>Arthropoda</taxon>
        <taxon>Chelicerata</taxon>
        <taxon>Arachnida</taxon>
        <taxon>Araneae</taxon>
        <taxon>Araneomorphae</taxon>
        <taxon>Entelegynae</taxon>
        <taxon>Araneoidea</taxon>
        <taxon>Araneidae</taxon>
        <taxon>Araneus</taxon>
    </lineage>
</organism>
<name>A0A4Y2EHF5_ARAVE</name>
<keyword evidence="5 13" id="KW-0349">Heme</keyword>
<dbReference type="PANTHER" id="PTHR24292:SF54">
    <property type="entry name" value="CYP9F3-RELATED"/>
    <property type="match status" value="1"/>
</dbReference>
<dbReference type="EMBL" id="BGPR01000592">
    <property type="protein sequence ID" value="GBM27679.1"/>
    <property type="molecule type" value="Genomic_DNA"/>
</dbReference>
<dbReference type="PRINTS" id="PR00385">
    <property type="entry name" value="P450"/>
</dbReference>
<evidence type="ECO:0000256" key="13">
    <source>
        <dbReference type="PIRSR" id="PIRSR602401-1"/>
    </source>
</evidence>
<dbReference type="PRINTS" id="PR00463">
    <property type="entry name" value="EP450I"/>
</dbReference>
<dbReference type="OrthoDB" id="7779621at2759"/>
<keyword evidence="16" id="KW-1185">Reference proteome</keyword>
<comment type="caution">
    <text evidence="15">The sequence shown here is derived from an EMBL/GenBank/DDBJ whole genome shotgun (WGS) entry which is preliminary data.</text>
</comment>
<evidence type="ECO:0000256" key="2">
    <source>
        <dbReference type="ARBA" id="ARBA00004174"/>
    </source>
</evidence>
<dbReference type="Gene3D" id="1.10.630.10">
    <property type="entry name" value="Cytochrome P450"/>
    <property type="match status" value="1"/>
</dbReference>
<proteinExistence type="inferred from homology"/>
<evidence type="ECO:0000256" key="1">
    <source>
        <dbReference type="ARBA" id="ARBA00001971"/>
    </source>
</evidence>
<evidence type="ECO:0000256" key="9">
    <source>
        <dbReference type="ARBA" id="ARBA00023002"/>
    </source>
</evidence>
<keyword evidence="11 14" id="KW-0503">Monooxygenase</keyword>
<dbReference type="GO" id="GO:0004497">
    <property type="term" value="F:monooxygenase activity"/>
    <property type="evidence" value="ECO:0007669"/>
    <property type="project" value="UniProtKB-KW"/>
</dbReference>
<reference evidence="15 16" key="1">
    <citation type="journal article" date="2019" name="Sci. Rep.">
        <title>Orb-weaving spider Araneus ventricosus genome elucidates the spidroin gene catalogue.</title>
        <authorList>
            <person name="Kono N."/>
            <person name="Nakamura H."/>
            <person name="Ohtoshi R."/>
            <person name="Moran D.A.P."/>
            <person name="Shinohara A."/>
            <person name="Yoshida Y."/>
            <person name="Fujiwara M."/>
            <person name="Mori M."/>
            <person name="Tomita M."/>
            <person name="Arakawa K."/>
        </authorList>
    </citation>
    <scope>NUCLEOTIDE SEQUENCE [LARGE SCALE GENOMIC DNA]</scope>
</reference>
<dbReference type="SUPFAM" id="SSF48264">
    <property type="entry name" value="Cytochrome P450"/>
    <property type="match status" value="1"/>
</dbReference>
<dbReference type="FunFam" id="1.10.630.10:FF:000182">
    <property type="entry name" value="Cytochrome P450 3A4"/>
    <property type="match status" value="1"/>
</dbReference>
<keyword evidence="8" id="KW-0492">Microsome</keyword>